<dbReference type="RefSeq" id="WP_189093163.1">
    <property type="nucleotide sequence ID" value="NZ_BMQL01000057.1"/>
</dbReference>
<organism evidence="4 5">
    <name type="scientific">Deinococcus ruber</name>
    <dbReference type="NCBI Taxonomy" id="1848197"/>
    <lineage>
        <taxon>Bacteria</taxon>
        <taxon>Thermotogati</taxon>
        <taxon>Deinococcota</taxon>
        <taxon>Deinococci</taxon>
        <taxon>Deinococcales</taxon>
        <taxon>Deinococcaceae</taxon>
        <taxon>Deinococcus</taxon>
    </lineage>
</organism>
<dbReference type="SMART" id="SM00086">
    <property type="entry name" value="PAC"/>
    <property type="match status" value="2"/>
</dbReference>
<dbReference type="CDD" id="cd00130">
    <property type="entry name" value="PAS"/>
    <property type="match status" value="2"/>
</dbReference>
<dbReference type="InterPro" id="IPR001633">
    <property type="entry name" value="EAL_dom"/>
</dbReference>
<dbReference type="InterPro" id="IPR052155">
    <property type="entry name" value="Biofilm_reg_signaling"/>
</dbReference>
<evidence type="ECO:0008006" key="6">
    <source>
        <dbReference type="Google" id="ProtNLM"/>
    </source>
</evidence>
<dbReference type="Pfam" id="PF00990">
    <property type="entry name" value="GGDEF"/>
    <property type="match status" value="1"/>
</dbReference>
<accession>A0A918CMV8</accession>
<dbReference type="Gene3D" id="3.30.70.270">
    <property type="match status" value="1"/>
</dbReference>
<evidence type="ECO:0000313" key="4">
    <source>
        <dbReference type="EMBL" id="GGR32900.1"/>
    </source>
</evidence>
<dbReference type="InterPro" id="IPR000160">
    <property type="entry name" value="GGDEF_dom"/>
</dbReference>
<dbReference type="CDD" id="cd01949">
    <property type="entry name" value="GGDEF"/>
    <property type="match status" value="1"/>
</dbReference>
<reference evidence="4" key="2">
    <citation type="submission" date="2020-09" db="EMBL/GenBank/DDBJ databases">
        <authorList>
            <person name="Sun Q."/>
            <person name="Ohkuma M."/>
        </authorList>
    </citation>
    <scope>NUCLEOTIDE SEQUENCE</scope>
    <source>
        <strain evidence="4">JCM 31311</strain>
    </source>
</reference>
<gene>
    <name evidence="4" type="ORF">GCM10008957_49110</name>
</gene>
<protein>
    <recommendedName>
        <fullName evidence="6">Diguanylate cyclase</fullName>
    </recommendedName>
</protein>
<dbReference type="InterPro" id="IPR001610">
    <property type="entry name" value="PAC"/>
</dbReference>
<dbReference type="Pfam" id="PF00563">
    <property type="entry name" value="EAL"/>
    <property type="match status" value="1"/>
</dbReference>
<dbReference type="NCBIfam" id="TIGR00229">
    <property type="entry name" value="sensory_box"/>
    <property type="match status" value="2"/>
</dbReference>
<dbReference type="InterPro" id="IPR029787">
    <property type="entry name" value="Nucleotide_cyclase"/>
</dbReference>
<sequence>MAAAAFDSTVALIVVLDRAGQIVRFNAACERLSGYHERDVLGQVLWPLVLDPPTAHWAAAAFANLTPGQPLSTYQNDWLTATGEHRHIMWETTYLLDAAGDIDLVVATGIDLTEEHRTQHEQQESEARFRALFDRSADGVVLIDPHDPLIPWRIVDCNAAFARMNGYPPERLIGHSIDLLHETPLMATQGPQLLTWIRTQGEHARGEGTHRHADGRVFPIESSSCVITLGGRELVLGIDRDISERKHAQAQLQALNERLAHDASHDVLTGLPNRAMLLERLDTELRRAARSETAVAVMFVDLDGFKHVNDTLGHAAGDTVLRTVATRLQCLLRPSDTVARVGGDEFVVVLPDMNMAHDAARVAQRLQAEVSRPMPIQGMDITINCSIGISVSPQDGHDVDTLLRHADLAMYDIKKAGKHAVCFYEPIMNAEAQARLQTETRLRAAIMRQTLTVHYQPQVDVISGHWLGLEALARWTDADLGVVSPDEFIPVAEETGLIMPLGAWVLNEACRQAAAWTLRVPMAVNVSPLQIVHPEFVDIVAQALDRYGMSPQLLKLEVTERLGLHESVLAAESMGRLRSLGVTLSLDDFGAGQSAVASLLELAFQEVKLDRSLLANVTDDPASWQVLGALLALARGLNLSVVMEGVETPLQLHVVRTLGCTVAQGYLTGCPSPPTEMAQLLAFGSATRPAN</sequence>
<dbReference type="Pfam" id="PF13426">
    <property type="entry name" value="PAS_9"/>
    <property type="match status" value="1"/>
</dbReference>
<dbReference type="InterPro" id="IPR000014">
    <property type="entry name" value="PAS"/>
</dbReference>
<dbReference type="AlphaFoldDB" id="A0A918CMV8"/>
<comment type="caution">
    <text evidence="4">The sequence shown here is derived from an EMBL/GenBank/DDBJ whole genome shotgun (WGS) entry which is preliminary data.</text>
</comment>
<feature type="domain" description="PAS" evidence="1">
    <location>
        <begin position="1"/>
        <end position="43"/>
    </location>
</feature>
<dbReference type="NCBIfam" id="TIGR00254">
    <property type="entry name" value="GGDEF"/>
    <property type="match status" value="1"/>
</dbReference>
<dbReference type="SUPFAM" id="SSF55073">
    <property type="entry name" value="Nucleotide cyclase"/>
    <property type="match status" value="1"/>
</dbReference>
<reference evidence="4" key="1">
    <citation type="journal article" date="2014" name="Int. J. Syst. Evol. Microbiol.">
        <title>Complete genome sequence of Corynebacterium casei LMG S-19264T (=DSM 44701T), isolated from a smear-ripened cheese.</title>
        <authorList>
            <consortium name="US DOE Joint Genome Institute (JGI-PGF)"/>
            <person name="Walter F."/>
            <person name="Albersmeier A."/>
            <person name="Kalinowski J."/>
            <person name="Ruckert C."/>
        </authorList>
    </citation>
    <scope>NUCLEOTIDE SEQUENCE</scope>
    <source>
        <strain evidence="4">JCM 31311</strain>
    </source>
</reference>
<keyword evidence="5" id="KW-1185">Reference proteome</keyword>
<dbReference type="PROSITE" id="PS50887">
    <property type="entry name" value="GGDEF"/>
    <property type="match status" value="1"/>
</dbReference>
<dbReference type="Pfam" id="PF08448">
    <property type="entry name" value="PAS_4"/>
    <property type="match status" value="1"/>
</dbReference>
<dbReference type="SMART" id="SM00267">
    <property type="entry name" value="GGDEF"/>
    <property type="match status" value="1"/>
</dbReference>
<dbReference type="SMART" id="SM00091">
    <property type="entry name" value="PAS"/>
    <property type="match status" value="2"/>
</dbReference>
<feature type="domain" description="EAL" evidence="2">
    <location>
        <begin position="435"/>
        <end position="685"/>
    </location>
</feature>
<dbReference type="SUPFAM" id="SSF141868">
    <property type="entry name" value="EAL domain-like"/>
    <property type="match status" value="1"/>
</dbReference>
<dbReference type="InterPro" id="IPR013656">
    <property type="entry name" value="PAS_4"/>
</dbReference>
<evidence type="ECO:0000259" key="2">
    <source>
        <dbReference type="PROSITE" id="PS50883"/>
    </source>
</evidence>
<dbReference type="Gene3D" id="3.20.20.450">
    <property type="entry name" value="EAL domain"/>
    <property type="match status" value="1"/>
</dbReference>
<dbReference type="Gene3D" id="3.30.450.20">
    <property type="entry name" value="PAS domain"/>
    <property type="match status" value="2"/>
</dbReference>
<dbReference type="PANTHER" id="PTHR44757">
    <property type="entry name" value="DIGUANYLATE CYCLASE DGCP"/>
    <property type="match status" value="1"/>
</dbReference>
<proteinExistence type="predicted"/>
<dbReference type="PROSITE" id="PS50112">
    <property type="entry name" value="PAS"/>
    <property type="match status" value="2"/>
</dbReference>
<evidence type="ECO:0000313" key="5">
    <source>
        <dbReference type="Proteomes" id="UP000603865"/>
    </source>
</evidence>
<feature type="domain" description="GGDEF" evidence="3">
    <location>
        <begin position="293"/>
        <end position="426"/>
    </location>
</feature>
<dbReference type="FunFam" id="3.30.70.270:FF:000001">
    <property type="entry name" value="Diguanylate cyclase domain protein"/>
    <property type="match status" value="1"/>
</dbReference>
<dbReference type="CDD" id="cd01948">
    <property type="entry name" value="EAL"/>
    <property type="match status" value="1"/>
</dbReference>
<dbReference type="InterPro" id="IPR043128">
    <property type="entry name" value="Rev_trsase/Diguanyl_cyclase"/>
</dbReference>
<dbReference type="PROSITE" id="PS50883">
    <property type="entry name" value="EAL"/>
    <property type="match status" value="1"/>
</dbReference>
<dbReference type="SUPFAM" id="SSF55785">
    <property type="entry name" value="PYP-like sensor domain (PAS domain)"/>
    <property type="match status" value="2"/>
</dbReference>
<dbReference type="EMBL" id="BMQL01000057">
    <property type="protein sequence ID" value="GGR32900.1"/>
    <property type="molecule type" value="Genomic_DNA"/>
</dbReference>
<dbReference type="PANTHER" id="PTHR44757:SF2">
    <property type="entry name" value="BIOFILM ARCHITECTURE MAINTENANCE PROTEIN MBAA"/>
    <property type="match status" value="1"/>
</dbReference>
<dbReference type="Proteomes" id="UP000603865">
    <property type="component" value="Unassembled WGS sequence"/>
</dbReference>
<dbReference type="SMART" id="SM00052">
    <property type="entry name" value="EAL"/>
    <property type="match status" value="1"/>
</dbReference>
<feature type="domain" description="PAS" evidence="1">
    <location>
        <begin position="125"/>
        <end position="182"/>
    </location>
</feature>
<name>A0A918CMV8_9DEIO</name>
<evidence type="ECO:0000259" key="3">
    <source>
        <dbReference type="PROSITE" id="PS50887"/>
    </source>
</evidence>
<dbReference type="InterPro" id="IPR035965">
    <property type="entry name" value="PAS-like_dom_sf"/>
</dbReference>
<evidence type="ECO:0000259" key="1">
    <source>
        <dbReference type="PROSITE" id="PS50112"/>
    </source>
</evidence>
<dbReference type="InterPro" id="IPR035919">
    <property type="entry name" value="EAL_sf"/>
</dbReference>